<feature type="region of interest" description="Disordered" evidence="1">
    <location>
        <begin position="26"/>
        <end position="65"/>
    </location>
</feature>
<dbReference type="PANTHER" id="PTHR35170:SF2">
    <property type="entry name" value="PROTEIN DD3-3"/>
    <property type="match status" value="1"/>
</dbReference>
<dbReference type="PROSITE" id="PS51257">
    <property type="entry name" value="PROKAR_LIPOPROTEIN"/>
    <property type="match status" value="1"/>
</dbReference>
<dbReference type="InterPro" id="IPR053320">
    <property type="entry name" value="Protein_DD3-3_O-glyco"/>
</dbReference>
<evidence type="ECO:0000313" key="4">
    <source>
        <dbReference type="Proteomes" id="UP001249851"/>
    </source>
</evidence>
<keyword evidence="2" id="KW-0732">Signal</keyword>
<feature type="signal peptide" evidence="2">
    <location>
        <begin position="1"/>
        <end position="18"/>
    </location>
</feature>
<dbReference type="Proteomes" id="UP001249851">
    <property type="component" value="Unassembled WGS sequence"/>
</dbReference>
<keyword evidence="4" id="KW-1185">Reference proteome</keyword>
<evidence type="ECO:0000256" key="1">
    <source>
        <dbReference type="SAM" id="MobiDB-lite"/>
    </source>
</evidence>
<feature type="chain" id="PRO_5042275260" evidence="2">
    <location>
        <begin position="19"/>
        <end position="566"/>
    </location>
</feature>
<evidence type="ECO:0000313" key="3">
    <source>
        <dbReference type="EMBL" id="KAK2572205.1"/>
    </source>
</evidence>
<protein>
    <submittedName>
        <fullName evidence="3">Protein DD3-3</fullName>
    </submittedName>
</protein>
<dbReference type="EMBL" id="JARQWQ010000004">
    <property type="protein sequence ID" value="KAK2572205.1"/>
    <property type="molecule type" value="Genomic_DNA"/>
</dbReference>
<name>A0AAD9R356_ACRCE</name>
<reference evidence="3" key="2">
    <citation type="journal article" date="2023" name="Science">
        <title>Genomic signatures of disease resistance in endangered staghorn corals.</title>
        <authorList>
            <person name="Vollmer S.V."/>
            <person name="Selwyn J.D."/>
            <person name="Despard B.A."/>
            <person name="Roesel C.L."/>
        </authorList>
    </citation>
    <scope>NUCLEOTIDE SEQUENCE</scope>
    <source>
        <strain evidence="3">K2</strain>
    </source>
</reference>
<organism evidence="3 4">
    <name type="scientific">Acropora cervicornis</name>
    <name type="common">Staghorn coral</name>
    <dbReference type="NCBI Taxonomy" id="6130"/>
    <lineage>
        <taxon>Eukaryota</taxon>
        <taxon>Metazoa</taxon>
        <taxon>Cnidaria</taxon>
        <taxon>Anthozoa</taxon>
        <taxon>Hexacorallia</taxon>
        <taxon>Scleractinia</taxon>
        <taxon>Astrocoeniina</taxon>
        <taxon>Acroporidae</taxon>
        <taxon>Acropora</taxon>
    </lineage>
</organism>
<comment type="caution">
    <text evidence="3">The sequence shown here is derived from an EMBL/GenBank/DDBJ whole genome shotgun (WGS) entry which is preliminary data.</text>
</comment>
<gene>
    <name evidence="3" type="ORF">P5673_002416</name>
</gene>
<accession>A0AAD9R356</accession>
<dbReference type="PANTHER" id="PTHR35170">
    <property type="entry name" value="PROTEIN DD3-3"/>
    <property type="match status" value="1"/>
</dbReference>
<reference evidence="3" key="1">
    <citation type="journal article" date="2023" name="G3 (Bethesda)">
        <title>Whole genome assembly and annotation of the endangered Caribbean coral Acropora cervicornis.</title>
        <authorList>
            <person name="Selwyn J.D."/>
            <person name="Vollmer S.V."/>
        </authorList>
    </citation>
    <scope>NUCLEOTIDE SEQUENCE</scope>
    <source>
        <strain evidence="3">K2</strain>
    </source>
</reference>
<sequence>MKLFIFSVLAIFLSCCDGDVYLHNPRGTNNRLNERSAQRRNANRLFDSQNNNRGGYNVADRTNKPASKADEQFSMNFFQSGGQGGKSYLTFEWTNQHGSGGNDVTNPHKMNSDIVLQYMCQPAQDKLTGDSVRNGINTNTQNFKASNNKQESLASYIKRKAGNVDVNRGMHESWEWYDKCRRRERNQGLFTADQRLAGKGSIYTRQNPTGTRRGYECPEERDYYPYWHPTEWKDIAVLTSDSSRCKYYKKHSFNVEPKGECVEYYPGGKDRKHWSTYNNPKDCTDNGGKWMMFTNYLEKLPWKAYNTEQKCHSGGDHFIWAIPHGSDKPMCLAKLDKPYCGHAPWTRDNHLGDTPEGFMPNFTWTIPFFPSGYPHNCVFRIRYNISTDDYDGWSTNSSDNNKEMQRQIASCNLSKVYPAVEYDFVPNKMSIKGTDLLHIQWAGSDRNNIVEAIDPIDNYPLPWEMCKLFKNATAVWSSLDFRYPKPEDIAVSLATAGYYSCLKKSRQCSTESVQEKTPKMDSLLNSAPASFEGMILQFKNKGCFYYMCSRNNNFSNRSQKGVLCIK</sequence>
<dbReference type="AlphaFoldDB" id="A0AAD9R356"/>
<proteinExistence type="predicted"/>
<evidence type="ECO:0000256" key="2">
    <source>
        <dbReference type="SAM" id="SignalP"/>
    </source>
</evidence>